<feature type="region of interest" description="Disordered" evidence="1">
    <location>
        <begin position="619"/>
        <end position="865"/>
    </location>
</feature>
<dbReference type="Pfam" id="PF14616">
    <property type="entry name" value="Rua1_C"/>
    <property type="match status" value="1"/>
</dbReference>
<protein>
    <submittedName>
        <fullName evidence="3">PHD finger domain-containingprotein</fullName>
    </submittedName>
</protein>
<feature type="compositionally biased region" description="Polar residues" evidence="1">
    <location>
        <begin position="386"/>
        <end position="396"/>
    </location>
</feature>
<gene>
    <name evidence="3" type="ORF">VFPBJ_03607</name>
</gene>
<feature type="region of interest" description="Disordered" evidence="1">
    <location>
        <begin position="351"/>
        <end position="449"/>
    </location>
</feature>
<feature type="compositionally biased region" description="Acidic residues" evidence="1">
    <location>
        <begin position="788"/>
        <end position="798"/>
    </location>
</feature>
<feature type="region of interest" description="Disordered" evidence="1">
    <location>
        <begin position="1"/>
        <end position="30"/>
    </location>
</feature>
<dbReference type="AlphaFoldDB" id="A0A179H5Z7"/>
<feature type="compositionally biased region" description="Pro residues" evidence="1">
    <location>
        <begin position="1"/>
        <end position="11"/>
    </location>
</feature>
<dbReference type="PANTHER" id="PTHR28125:SF3">
    <property type="entry name" value="TRANSCRIPTION REGULATOR RUA1 C-TERMINAL DOMAIN-CONTAINING PROTEIN"/>
    <property type="match status" value="1"/>
</dbReference>
<name>A0A179H5Z7_PURLI</name>
<dbReference type="PANTHER" id="PTHR28125">
    <property type="entry name" value="MEIOTIC EXPRESSION UP-REGULATED PROTEIN 26"/>
    <property type="match status" value="1"/>
</dbReference>
<feature type="region of interest" description="Disordered" evidence="1">
    <location>
        <begin position="253"/>
        <end position="286"/>
    </location>
</feature>
<dbReference type="Proteomes" id="UP000078240">
    <property type="component" value="Unassembled WGS sequence"/>
</dbReference>
<evidence type="ECO:0000259" key="2">
    <source>
        <dbReference type="Pfam" id="PF14616"/>
    </source>
</evidence>
<organism evidence="3 4">
    <name type="scientific">Purpureocillium lilacinum</name>
    <name type="common">Paecilomyces lilacinus</name>
    <dbReference type="NCBI Taxonomy" id="33203"/>
    <lineage>
        <taxon>Eukaryota</taxon>
        <taxon>Fungi</taxon>
        <taxon>Dikarya</taxon>
        <taxon>Ascomycota</taxon>
        <taxon>Pezizomycotina</taxon>
        <taxon>Sordariomycetes</taxon>
        <taxon>Hypocreomycetidae</taxon>
        <taxon>Hypocreales</taxon>
        <taxon>Ophiocordycipitaceae</taxon>
        <taxon>Purpureocillium</taxon>
    </lineage>
</organism>
<accession>A0A179H5Z7</accession>
<feature type="region of interest" description="Disordered" evidence="1">
    <location>
        <begin position="311"/>
        <end position="330"/>
    </location>
</feature>
<sequence>MLLPSHMPPQPFHTDLRHLEQPPPLPSQGLFKMLQSNGDPHTLHGHYTDLSEPPDLFASLQEEQIAPPEEDMHPADADMIPYEQDLRFEGDLYTPRWVRGHGNKREGWCGICKPGRWLVLKNSAFWYDKSFTHGISAATGSPFQEPLETRRMDGNPDVWEGLCGSCNGWIALVSSKKKGTTWFRHAYKCHAHPKVKDVPKRRRETGQGRAMVTQQTARFNRLQGTSCLSLPSNLVVASNSADFDPVCYSFGDPKAQPPTPKQTPTSAAFPSPVFETPHARQGSFHEAGGLTPRFAEEYSVFNSTPGNLRGTPGPFADFLPATPSSASGGHKRLLSAEGFAIQIAAHANHFSPNPAAPLPPVDPSRRLPSSPDPATAGKATAVGTDVQLSPTISGPRSSKKVRRGTVTEPAETSQVLSPPPTARKGERKLAPKPNMQNDQPFGQPDFADPSQQDLAALVANPTDLFSYPLSAPATAPVNFWDPSMSMGMDLDFGAPGPNVFQSPNPSLHRHTGSFDWNAEIQLFQDTTVPPPSSNQENVQPVRRERALAPKPPASEALAVTTTMPAIQAAQHTSLDDPFGMMQHAQVVNPDFLMSRPQTAAVDSEFNALAEAESGSAEEAIAASNKSQSGGALRRANTAKGARAGKLPDRALASSPIKSSAARPGLGRSYSENRGKKALGRPPLPTLAPAARPVPQAGGGPSMPAARSGGRTSGRISPSKTMPRISSLAAIPETSPQHRPRTSVRFTIDAQGRARAETTVVGEGASVDRRLPRSKSSRDVSASRNFPSSEDDDSTDDEPIIIPSRNNSFNASFALPDPRRPVGSIFHSSRRSISDRSASNSANDAESEAETVVNERQGKGGDATSELRKVVEDRQKRSSRMGSARSQRFVSTNVGHYGDGIISPTSLTESSYGPESQGVRCVCDSASPDESGGFMVQWYVARWLHVEAINTAI</sequence>
<proteinExistence type="predicted"/>
<feature type="domain" description="Transcription regulator Rua1 C-terminal" evidence="2">
    <location>
        <begin position="90"/>
        <end position="190"/>
    </location>
</feature>
<reference evidence="3 4" key="1">
    <citation type="submission" date="2016-01" db="EMBL/GenBank/DDBJ databases">
        <title>Biosynthesis of antibiotic leucinostatins and their inhibition on Phytophthora in bio-control Purpureocillium lilacinum.</title>
        <authorList>
            <person name="Wang G."/>
            <person name="Liu Z."/>
            <person name="Lin R."/>
            <person name="Li E."/>
            <person name="Mao Z."/>
            <person name="Ling J."/>
            <person name="Yin W."/>
            <person name="Xie B."/>
        </authorList>
    </citation>
    <scope>NUCLEOTIDE SEQUENCE [LARGE SCALE GENOMIC DNA]</scope>
    <source>
        <strain evidence="3">PLBJ-1</strain>
    </source>
</reference>
<dbReference type="EMBL" id="LSBH01000002">
    <property type="protein sequence ID" value="OAQ84839.1"/>
    <property type="molecule type" value="Genomic_DNA"/>
</dbReference>
<evidence type="ECO:0000313" key="3">
    <source>
        <dbReference type="EMBL" id="OAQ84839.1"/>
    </source>
</evidence>
<evidence type="ECO:0000256" key="1">
    <source>
        <dbReference type="SAM" id="MobiDB-lite"/>
    </source>
</evidence>
<evidence type="ECO:0000313" key="4">
    <source>
        <dbReference type="Proteomes" id="UP000078240"/>
    </source>
</evidence>
<comment type="caution">
    <text evidence="3">The sequence shown here is derived from an EMBL/GenBank/DDBJ whole genome shotgun (WGS) entry which is preliminary data.</text>
</comment>
<feature type="compositionally biased region" description="Low complexity" evidence="1">
    <location>
        <begin position="834"/>
        <end position="843"/>
    </location>
</feature>
<dbReference type="InterPro" id="IPR028012">
    <property type="entry name" value="Rua1_C"/>
</dbReference>